<reference evidence="1 2" key="2">
    <citation type="journal article" date="2021" name="Genomics">
        <title>High-quality reference genome for Clonorchis sinensis.</title>
        <authorList>
            <person name="Young N.D."/>
            <person name="Stroehlein A.J."/>
            <person name="Kinkar L."/>
            <person name="Wang T."/>
            <person name="Sohn W.M."/>
            <person name="Chang B.C.H."/>
            <person name="Kaur P."/>
            <person name="Weisz D."/>
            <person name="Dudchenko O."/>
            <person name="Aiden E.L."/>
            <person name="Korhonen P.K."/>
            <person name="Gasser R.B."/>
        </authorList>
    </citation>
    <scope>NUCLEOTIDE SEQUENCE [LARGE SCALE GENOMIC DNA]</scope>
    <source>
        <strain evidence="1">Cs-k2</strain>
    </source>
</reference>
<dbReference type="InParanoid" id="A0A3R7G8M8"/>
<dbReference type="Proteomes" id="UP000286415">
    <property type="component" value="Unassembled WGS sequence"/>
</dbReference>
<name>A0A3R7G8M8_CLOSI</name>
<evidence type="ECO:0000313" key="1">
    <source>
        <dbReference type="EMBL" id="KAG5442569.1"/>
    </source>
</evidence>
<dbReference type="AlphaFoldDB" id="A0A3R7G8M8"/>
<accession>A0A3R7G8M8</accession>
<feature type="non-terminal residue" evidence="1">
    <location>
        <position position="1"/>
    </location>
</feature>
<sequence>TAGSCLQMHQNSQWAKCMTWCVKTYGKYPYGETNCIPGNDCIDYCRLEKIKKACVVIGEDLP</sequence>
<feature type="non-terminal residue" evidence="1">
    <location>
        <position position="62"/>
    </location>
</feature>
<evidence type="ECO:0000313" key="2">
    <source>
        <dbReference type="Proteomes" id="UP000286415"/>
    </source>
</evidence>
<comment type="caution">
    <text evidence="1">The sequence shown here is derived from an EMBL/GenBank/DDBJ whole genome shotgun (WGS) entry which is preliminary data.</text>
</comment>
<keyword evidence="2" id="KW-1185">Reference proteome</keyword>
<proteinExistence type="predicted"/>
<dbReference type="EMBL" id="NIRI02000056">
    <property type="protein sequence ID" value="KAG5442569.1"/>
    <property type="molecule type" value="Genomic_DNA"/>
</dbReference>
<protein>
    <submittedName>
        <fullName evidence="1">Uncharacterized protein</fullName>
    </submittedName>
</protein>
<gene>
    <name evidence="1" type="ORF">CSKR_108192</name>
</gene>
<organism evidence="1 2">
    <name type="scientific">Clonorchis sinensis</name>
    <name type="common">Chinese liver fluke</name>
    <dbReference type="NCBI Taxonomy" id="79923"/>
    <lineage>
        <taxon>Eukaryota</taxon>
        <taxon>Metazoa</taxon>
        <taxon>Spiralia</taxon>
        <taxon>Lophotrochozoa</taxon>
        <taxon>Platyhelminthes</taxon>
        <taxon>Trematoda</taxon>
        <taxon>Digenea</taxon>
        <taxon>Opisthorchiida</taxon>
        <taxon>Opisthorchiata</taxon>
        <taxon>Opisthorchiidae</taxon>
        <taxon>Clonorchis</taxon>
    </lineage>
</organism>
<reference evidence="1 2" key="1">
    <citation type="journal article" date="2018" name="Biotechnol. Adv.">
        <title>Improved genomic resources and new bioinformatic workflow for the carcinogenic parasite Clonorchis sinensis: Biotechnological implications.</title>
        <authorList>
            <person name="Wang D."/>
            <person name="Korhonen P.K."/>
            <person name="Gasser R.B."/>
            <person name="Young N.D."/>
        </authorList>
    </citation>
    <scope>NUCLEOTIDE SEQUENCE [LARGE SCALE GENOMIC DNA]</scope>
    <source>
        <strain evidence="1">Cs-k2</strain>
    </source>
</reference>
<dbReference type="OrthoDB" id="10437665at2759"/>